<dbReference type="SUPFAM" id="SSF47598">
    <property type="entry name" value="Ribbon-helix-helix"/>
    <property type="match status" value="1"/>
</dbReference>
<dbReference type="InterPro" id="IPR013321">
    <property type="entry name" value="Arc_rbn_hlx_hlx"/>
</dbReference>
<sequence>MRLVTVKMPEAYVEAIDELVKKGRFTSRSEAIRVAIRELLRREMWIRELPPDEEEEEDVIDEF</sequence>
<dbReference type="InterPro" id="IPR010985">
    <property type="entry name" value="Ribbon_hlx_hlx"/>
</dbReference>
<feature type="domain" description="Ribbon-helix-helix protein CopG" evidence="1">
    <location>
        <begin position="3"/>
        <end position="43"/>
    </location>
</feature>
<evidence type="ECO:0000313" key="3">
    <source>
        <dbReference type="Proteomes" id="UP000060778"/>
    </source>
</evidence>
<dbReference type="STRING" id="940295.EYM_06215"/>
<evidence type="ECO:0000313" key="2">
    <source>
        <dbReference type="EMBL" id="ALU11921.1"/>
    </source>
</evidence>
<dbReference type="Gene3D" id="1.10.1220.10">
    <property type="entry name" value="Met repressor-like"/>
    <property type="match status" value="1"/>
</dbReference>
<protein>
    <submittedName>
        <fullName evidence="2">CopG family transcriptional regulator</fullName>
    </submittedName>
</protein>
<dbReference type="EMBL" id="CP006867">
    <property type="protein sequence ID" value="ALU11921.1"/>
    <property type="molecule type" value="Genomic_DNA"/>
</dbReference>
<dbReference type="GeneID" id="30680619"/>
<dbReference type="GO" id="GO:0006355">
    <property type="term" value="P:regulation of DNA-templated transcription"/>
    <property type="evidence" value="ECO:0007669"/>
    <property type="project" value="InterPro"/>
</dbReference>
<proteinExistence type="predicted"/>
<dbReference type="OrthoDB" id="56938at2157"/>
<dbReference type="PANTHER" id="PTHR36215:SF1">
    <property type="entry name" value="BLL4998 PROTEIN"/>
    <property type="match status" value="1"/>
</dbReference>
<dbReference type="AlphaFoldDB" id="A0A0U2WLW7"/>
<dbReference type="RefSeq" id="WP_174500661.1">
    <property type="nucleotide sequence ID" value="NZ_CP006867.1"/>
</dbReference>
<name>A0A0U2WLW7_9CREN</name>
<evidence type="ECO:0000259" key="1">
    <source>
        <dbReference type="Pfam" id="PF01402"/>
    </source>
</evidence>
<dbReference type="KEGG" id="iis:EYM_06215"/>
<accession>A0A0U2WLW7</accession>
<dbReference type="Proteomes" id="UP000060778">
    <property type="component" value="Chromosome"/>
</dbReference>
<gene>
    <name evidence="2" type="ORF">EYM_06215</name>
</gene>
<organism evidence="2 3">
    <name type="scientific">Ignicoccus islandicus DSM 13165</name>
    <dbReference type="NCBI Taxonomy" id="940295"/>
    <lineage>
        <taxon>Archaea</taxon>
        <taxon>Thermoproteota</taxon>
        <taxon>Thermoprotei</taxon>
        <taxon>Desulfurococcales</taxon>
        <taxon>Desulfurococcaceae</taxon>
        <taxon>Ignicoccus</taxon>
    </lineage>
</organism>
<dbReference type="CDD" id="cd22231">
    <property type="entry name" value="RHH_NikR_HicB-like"/>
    <property type="match status" value="1"/>
</dbReference>
<dbReference type="Pfam" id="PF01402">
    <property type="entry name" value="RHH_1"/>
    <property type="match status" value="1"/>
</dbReference>
<dbReference type="PANTHER" id="PTHR36215">
    <property type="entry name" value="BLL4998 PROTEIN"/>
    <property type="match status" value="1"/>
</dbReference>
<reference evidence="2 3" key="1">
    <citation type="submission" date="2013-11" db="EMBL/GenBank/DDBJ databases">
        <title>Comparative genomics of Ignicoccus.</title>
        <authorList>
            <person name="Podar M."/>
        </authorList>
    </citation>
    <scope>NUCLEOTIDE SEQUENCE [LARGE SCALE GENOMIC DNA]</scope>
    <source>
        <strain evidence="2 3">DSM 13165</strain>
    </source>
</reference>
<dbReference type="InterPro" id="IPR002145">
    <property type="entry name" value="CopG"/>
</dbReference>
<keyword evidence="3" id="KW-1185">Reference proteome</keyword>